<organism evidence="1 2">
    <name type="scientific">Salmonella enterica subsp. enterica serovar Daytona</name>
    <dbReference type="NCBI Taxonomy" id="1962639"/>
    <lineage>
        <taxon>Bacteria</taxon>
        <taxon>Pseudomonadati</taxon>
        <taxon>Pseudomonadota</taxon>
        <taxon>Gammaproteobacteria</taxon>
        <taxon>Enterobacterales</taxon>
        <taxon>Enterobacteriaceae</taxon>
        <taxon>Salmonella</taxon>
    </lineage>
</organism>
<name>A0A447JIH0_SALET</name>
<sequence>MRLEEGFFEAPAYYNYDIDEKYKTVRERIAEYNALPQALGAIPSLEHYIARANSMGEAEAQRAADIKDRYHNYLDNY</sequence>
<evidence type="ECO:0000313" key="2">
    <source>
        <dbReference type="Proteomes" id="UP000281393"/>
    </source>
</evidence>
<dbReference type="AlphaFoldDB" id="A0A447JIH0"/>
<gene>
    <name evidence="1" type="ORF">NCTC7102_03147</name>
</gene>
<accession>A0A447JIH0</accession>
<protein>
    <submittedName>
        <fullName evidence="1">Effector protein steA</fullName>
    </submittedName>
</protein>
<dbReference type="EMBL" id="LR133909">
    <property type="protein sequence ID" value="VDY42248.1"/>
    <property type="molecule type" value="Genomic_DNA"/>
</dbReference>
<proteinExistence type="predicted"/>
<dbReference type="Proteomes" id="UP000281393">
    <property type="component" value="Chromosome"/>
</dbReference>
<evidence type="ECO:0000313" key="1">
    <source>
        <dbReference type="EMBL" id="VDY42248.1"/>
    </source>
</evidence>
<reference evidence="1 2" key="1">
    <citation type="submission" date="2018-12" db="EMBL/GenBank/DDBJ databases">
        <authorList>
            <consortium name="Pathogen Informatics"/>
        </authorList>
    </citation>
    <scope>NUCLEOTIDE SEQUENCE [LARGE SCALE GENOMIC DNA]</scope>
    <source>
        <strain evidence="1 2">NCTC7102</strain>
    </source>
</reference>